<evidence type="ECO:0000256" key="1">
    <source>
        <dbReference type="SAM" id="MobiDB-lite"/>
    </source>
</evidence>
<name>A0A8J8NU87_HALGN</name>
<protein>
    <submittedName>
        <fullName evidence="2">Uncharacterized protein</fullName>
    </submittedName>
</protein>
<proteinExistence type="predicted"/>
<feature type="compositionally biased region" description="Polar residues" evidence="1">
    <location>
        <begin position="201"/>
        <end position="211"/>
    </location>
</feature>
<feature type="region of interest" description="Disordered" evidence="1">
    <location>
        <begin position="33"/>
        <end position="89"/>
    </location>
</feature>
<feature type="compositionally biased region" description="Basic residues" evidence="1">
    <location>
        <begin position="187"/>
        <end position="198"/>
    </location>
</feature>
<evidence type="ECO:0000313" key="3">
    <source>
        <dbReference type="Proteomes" id="UP000785679"/>
    </source>
</evidence>
<accession>A0A8J8NU87</accession>
<feature type="region of interest" description="Disordered" evidence="1">
    <location>
        <begin position="623"/>
        <end position="644"/>
    </location>
</feature>
<comment type="caution">
    <text evidence="2">The sequence shown here is derived from an EMBL/GenBank/DDBJ whole genome shotgun (WGS) entry which is preliminary data.</text>
</comment>
<feature type="compositionally biased region" description="Low complexity" evidence="1">
    <location>
        <begin position="164"/>
        <end position="177"/>
    </location>
</feature>
<feature type="compositionally biased region" description="Basic and acidic residues" evidence="1">
    <location>
        <begin position="49"/>
        <end position="64"/>
    </location>
</feature>
<dbReference type="Proteomes" id="UP000785679">
    <property type="component" value="Unassembled WGS sequence"/>
</dbReference>
<feature type="compositionally biased region" description="Basic and acidic residues" evidence="1">
    <location>
        <begin position="635"/>
        <end position="644"/>
    </location>
</feature>
<sequence>MQIGDFTNQEKQDQSSPSEELFNAILRISQSSASQNERNGGFGGLLSQEDSHQNEFGSNEKEKNASQNKNEAAPLGTGEQSSTPEKGHHVLQSKSLINALLKAKIIAHAEIPCIIQAIVEVSFFKQQSIGGLVHSRSGLTIENSDSGGARCDSSHFSREDRVLIHTSQSHSSQSLSTNRRNEAVRQKISKPKQPKQKIQKGASSRRGQQTGPDAAATNLMNLRDKMMSDFSISLDLYTFKEILEWLPSELRQRITDRANIEKIGQKHPAGRWDVFHEEKESYRNQQNSQNRERVSELQYEHVDQQIKSQLNNSGSKNQSLVIINENSEDEESRMSKKYNFLHQYNDKAVITAKPSELGEQESYIVEKLRKLEFKHQSDLLRPISARYRKPPINFETRKQRAKAALKKSSSQTSLLSENVLGGDRSIVGKKSQRSTLYRKKIDDQSTLFRGGYQFLFSPSRANEIELYRPQSKSQDEHRPHLNRRSAQKDILESEIFDQMIRQNDKYHADQITPKAIIKQVINYHDFLHEPVSGGQLDVKLRSQLGVAQLLQDHQSIIGKVRHNRLMSAQIMQKSKAEEDGGAQDCEVNLQPNIEQSDDEAVNLTYIDLDHIIILNQSLSQRGESIKSKQSQMKKLSQERETREEAINIQQPIIDSKVEEKQRVTPGTSNKSCCQCLIF</sequence>
<reference evidence="2" key="1">
    <citation type="submission" date="2019-06" db="EMBL/GenBank/DDBJ databases">
        <authorList>
            <person name="Zheng W."/>
        </authorList>
    </citation>
    <scope>NUCLEOTIDE SEQUENCE</scope>
    <source>
        <strain evidence="2">QDHG01</strain>
    </source>
</reference>
<keyword evidence="3" id="KW-1185">Reference proteome</keyword>
<evidence type="ECO:0000313" key="2">
    <source>
        <dbReference type="EMBL" id="TNV81732.1"/>
    </source>
</evidence>
<dbReference type="EMBL" id="RRYP01005797">
    <property type="protein sequence ID" value="TNV81732.1"/>
    <property type="molecule type" value="Genomic_DNA"/>
</dbReference>
<feature type="region of interest" description="Disordered" evidence="1">
    <location>
        <begin position="1"/>
        <end position="21"/>
    </location>
</feature>
<dbReference type="AlphaFoldDB" id="A0A8J8NU87"/>
<feature type="region of interest" description="Disordered" evidence="1">
    <location>
        <begin position="468"/>
        <end position="488"/>
    </location>
</feature>
<organism evidence="2 3">
    <name type="scientific">Halteria grandinella</name>
    <dbReference type="NCBI Taxonomy" id="5974"/>
    <lineage>
        <taxon>Eukaryota</taxon>
        <taxon>Sar</taxon>
        <taxon>Alveolata</taxon>
        <taxon>Ciliophora</taxon>
        <taxon>Intramacronucleata</taxon>
        <taxon>Spirotrichea</taxon>
        <taxon>Stichotrichia</taxon>
        <taxon>Sporadotrichida</taxon>
        <taxon>Halteriidae</taxon>
        <taxon>Halteria</taxon>
    </lineage>
</organism>
<gene>
    <name evidence="2" type="ORF">FGO68_gene5833</name>
</gene>
<feature type="region of interest" description="Disordered" evidence="1">
    <location>
        <begin position="164"/>
        <end position="213"/>
    </location>
</feature>